<feature type="transmembrane region" description="Helical" evidence="7">
    <location>
        <begin position="39"/>
        <end position="60"/>
    </location>
</feature>
<keyword evidence="4 7" id="KW-0812">Transmembrane</keyword>
<keyword evidence="5 7" id="KW-1133">Transmembrane helix</keyword>
<keyword evidence="10" id="KW-1185">Reference proteome</keyword>
<evidence type="ECO:0000256" key="7">
    <source>
        <dbReference type="RuleBase" id="RU367016"/>
    </source>
</evidence>
<comment type="similarity">
    <text evidence="2 7">Belongs to the DedA family.</text>
</comment>
<protein>
    <submittedName>
        <fullName evidence="9">VTT domain-containing protein</fullName>
    </submittedName>
</protein>
<keyword evidence="3 7" id="KW-1003">Cell membrane</keyword>
<dbReference type="PANTHER" id="PTHR30353:SF0">
    <property type="entry name" value="TRANSMEMBRANE PROTEIN"/>
    <property type="match status" value="1"/>
</dbReference>
<dbReference type="RefSeq" id="WP_349639022.1">
    <property type="nucleotide sequence ID" value="NZ_CP090958.1"/>
</dbReference>
<comment type="subcellular location">
    <subcellularLocation>
        <location evidence="1 7">Cell membrane</location>
        <topology evidence="1 7">Multi-pass membrane protein</topology>
    </subcellularLocation>
</comment>
<evidence type="ECO:0000256" key="4">
    <source>
        <dbReference type="ARBA" id="ARBA00022692"/>
    </source>
</evidence>
<keyword evidence="6 7" id="KW-0472">Membrane</keyword>
<evidence type="ECO:0000256" key="6">
    <source>
        <dbReference type="ARBA" id="ARBA00023136"/>
    </source>
</evidence>
<dbReference type="Proteomes" id="UP001209083">
    <property type="component" value="Chromosome"/>
</dbReference>
<dbReference type="PANTHER" id="PTHR30353">
    <property type="entry name" value="INNER MEMBRANE PROTEIN DEDA-RELATED"/>
    <property type="match status" value="1"/>
</dbReference>
<proteinExistence type="inferred from homology"/>
<evidence type="ECO:0000256" key="2">
    <source>
        <dbReference type="ARBA" id="ARBA00010792"/>
    </source>
</evidence>
<feature type="transmembrane region" description="Helical" evidence="7">
    <location>
        <begin position="201"/>
        <end position="219"/>
    </location>
</feature>
<dbReference type="Pfam" id="PF09335">
    <property type="entry name" value="VTT_dom"/>
    <property type="match status" value="1"/>
</dbReference>
<accession>A0ABY8QTD0</accession>
<dbReference type="InterPro" id="IPR032818">
    <property type="entry name" value="DedA-like"/>
</dbReference>
<evidence type="ECO:0000256" key="1">
    <source>
        <dbReference type="ARBA" id="ARBA00004651"/>
    </source>
</evidence>
<feature type="domain" description="VTT" evidence="8">
    <location>
        <begin position="60"/>
        <end position="186"/>
    </location>
</feature>
<organism evidence="9 10">
    <name type="scientific">Saxibacter everestensis</name>
    <dbReference type="NCBI Taxonomy" id="2909229"/>
    <lineage>
        <taxon>Bacteria</taxon>
        <taxon>Bacillati</taxon>
        <taxon>Actinomycetota</taxon>
        <taxon>Actinomycetes</taxon>
        <taxon>Micrococcales</taxon>
        <taxon>Brevibacteriaceae</taxon>
        <taxon>Saxibacter</taxon>
    </lineage>
</organism>
<dbReference type="InterPro" id="IPR032816">
    <property type="entry name" value="VTT_dom"/>
</dbReference>
<evidence type="ECO:0000256" key="3">
    <source>
        <dbReference type="ARBA" id="ARBA00022475"/>
    </source>
</evidence>
<sequence length="233" mass="25186">MTLLAAALSDPTVVALPDWAPSWLGFLSAETLLGWFPSSVLVVVICIVVFIETGLLFPLLPGDSLLFVGGLLVAEGTIAQPLWLVCLCVLLAAFAGDQTAYLIGRKLGPKIFHKRGARFLKPEYLEKTNDYFAKYGGRTIIIARFVPIVRTFAAVVAGASSMHYRTFVAFNAIGAAAWGIGVTVLGFFLGQISFVKENIELILVLIVLISVIPIVVEYLKARRESKVASTQQG</sequence>
<name>A0ABY8QTD0_9MICO</name>
<evidence type="ECO:0000313" key="10">
    <source>
        <dbReference type="Proteomes" id="UP001209083"/>
    </source>
</evidence>
<gene>
    <name evidence="9" type="ORF">LWF01_00205</name>
</gene>
<evidence type="ECO:0000256" key="5">
    <source>
        <dbReference type="ARBA" id="ARBA00022989"/>
    </source>
</evidence>
<feature type="transmembrane region" description="Helical" evidence="7">
    <location>
        <begin position="167"/>
        <end position="189"/>
    </location>
</feature>
<evidence type="ECO:0000259" key="8">
    <source>
        <dbReference type="Pfam" id="PF09335"/>
    </source>
</evidence>
<dbReference type="EMBL" id="CP090958">
    <property type="protein sequence ID" value="WGW12223.1"/>
    <property type="molecule type" value="Genomic_DNA"/>
</dbReference>
<evidence type="ECO:0000313" key="9">
    <source>
        <dbReference type="EMBL" id="WGW12223.1"/>
    </source>
</evidence>
<feature type="transmembrane region" description="Helical" evidence="7">
    <location>
        <begin position="72"/>
        <end position="95"/>
    </location>
</feature>
<reference evidence="9 10" key="1">
    <citation type="submission" date="2023-05" db="EMBL/GenBank/DDBJ databases">
        <title>Lithophilousrod everest ZFBP1038 complete genpme.</title>
        <authorList>
            <person name="Tian M."/>
        </authorList>
    </citation>
    <scope>NUCLEOTIDE SEQUENCE [LARGE SCALE GENOMIC DNA]</scope>
    <source>
        <strain evidence="9 10">ZFBP1038</strain>
    </source>
</reference>